<protein>
    <recommendedName>
        <fullName evidence="8">VWFA domain-containing protein</fullName>
    </recommendedName>
</protein>
<dbReference type="Ensembl" id="ENSLBET00000038426.1">
    <property type="protein sequence ID" value="ENSLBEP00000036893.1"/>
    <property type="gene ID" value="ENSLBEG00000027538.1"/>
</dbReference>
<dbReference type="GO" id="GO:0005581">
    <property type="term" value="C:collagen trimer"/>
    <property type="evidence" value="ECO:0007669"/>
    <property type="project" value="UniProtKB-KW"/>
</dbReference>
<proteinExistence type="predicted"/>
<dbReference type="InterPro" id="IPR002035">
    <property type="entry name" value="VWF_A"/>
</dbReference>
<keyword evidence="2" id="KW-0964">Secreted</keyword>
<dbReference type="SMART" id="SM00327">
    <property type="entry name" value="VWA"/>
    <property type="match status" value="2"/>
</dbReference>
<keyword evidence="3" id="KW-0272">Extracellular matrix</keyword>
<evidence type="ECO:0000313" key="9">
    <source>
        <dbReference type="Ensembl" id="ENSLBEP00000036893.1"/>
    </source>
</evidence>
<dbReference type="InterPro" id="IPR050525">
    <property type="entry name" value="ECM_Assembly_Org"/>
</dbReference>
<dbReference type="Gene3D" id="3.40.50.410">
    <property type="entry name" value="von Willebrand factor, type A domain"/>
    <property type="match status" value="2"/>
</dbReference>
<dbReference type="GO" id="GO:0005615">
    <property type="term" value="C:extracellular space"/>
    <property type="evidence" value="ECO:0007669"/>
    <property type="project" value="TreeGrafter"/>
</dbReference>
<sequence length="458" mass="51003">MAFSPRFLFNLPVFGELLSIQPELAAFVQAEIQIEPPTLVGKTCHSSILEIQLNPCFRFSSFDLPYERQSLDFVRDFVRQLKFGPNNVQVALIQYSAEPASEFLLTTYSQKDDVLSHLSNVKLKGGSVVNTGVALDYMKNNVFTASSGSRAQQGVPQILILLSGRKSNDDAFGPVDTLKNAGIGLFSIGVNNADRLEMEQLAQSPGALYFVKEMSEFPLVREKLLSSINSFTLSSVKRDIVFLIDGSDDVRNRFPAVREFVANMVVNFDMDQEKDKVALVQYSNNAELNFHLNTYDTKEDVIKQILNQKQKGGRPQYIGAALQFVKDKVFDSTAGGRRHEGAQQILIILAGGRSRDSPRGPARMLKAAGVVTFAIWSRMSNPAEMQMISSDPNYAYSVPDFVNLPGIQNSLLSHLTQMGVDETKEGKNDDYMKNKPFLNVFMRKEQMLKGVQRAPTQG</sequence>
<dbReference type="FunFam" id="3.40.50.410:FF:000003">
    <property type="entry name" value="Collagen type VI alpha 3 chain"/>
    <property type="match status" value="2"/>
</dbReference>
<dbReference type="PROSITE" id="PS50234">
    <property type="entry name" value="VWFA"/>
    <property type="match status" value="2"/>
</dbReference>
<evidence type="ECO:0000256" key="3">
    <source>
        <dbReference type="ARBA" id="ARBA00022530"/>
    </source>
</evidence>
<comment type="subcellular location">
    <subcellularLocation>
        <location evidence="1">Secreted</location>
        <location evidence="1">Extracellular space</location>
        <location evidence="1">Extracellular matrix</location>
    </subcellularLocation>
</comment>
<evidence type="ECO:0000256" key="6">
    <source>
        <dbReference type="ARBA" id="ARBA00022889"/>
    </source>
</evidence>
<reference evidence="9" key="1">
    <citation type="submission" date="2025-08" db="UniProtKB">
        <authorList>
            <consortium name="Ensembl"/>
        </authorList>
    </citation>
    <scope>IDENTIFICATION</scope>
</reference>
<keyword evidence="10" id="KW-1185">Reference proteome</keyword>
<evidence type="ECO:0000259" key="8">
    <source>
        <dbReference type="PROSITE" id="PS50234"/>
    </source>
</evidence>
<keyword evidence="5" id="KW-0677">Repeat</keyword>
<dbReference type="Pfam" id="PF00092">
    <property type="entry name" value="VWA"/>
    <property type="match status" value="2"/>
</dbReference>
<organism evidence="9 10">
    <name type="scientific">Labrus bergylta</name>
    <name type="common">ballan wrasse</name>
    <dbReference type="NCBI Taxonomy" id="56723"/>
    <lineage>
        <taxon>Eukaryota</taxon>
        <taxon>Metazoa</taxon>
        <taxon>Chordata</taxon>
        <taxon>Craniata</taxon>
        <taxon>Vertebrata</taxon>
        <taxon>Euteleostomi</taxon>
        <taxon>Actinopterygii</taxon>
        <taxon>Neopterygii</taxon>
        <taxon>Teleostei</taxon>
        <taxon>Neoteleostei</taxon>
        <taxon>Acanthomorphata</taxon>
        <taxon>Eupercaria</taxon>
        <taxon>Labriformes</taxon>
        <taxon>Labridae</taxon>
        <taxon>Labrus</taxon>
    </lineage>
</organism>
<evidence type="ECO:0000256" key="4">
    <source>
        <dbReference type="ARBA" id="ARBA00022729"/>
    </source>
</evidence>
<keyword evidence="4" id="KW-0732">Signal</keyword>
<dbReference type="SUPFAM" id="SSF53300">
    <property type="entry name" value="vWA-like"/>
    <property type="match status" value="2"/>
</dbReference>
<dbReference type="PANTHER" id="PTHR24020">
    <property type="entry name" value="COLLAGEN ALPHA"/>
    <property type="match status" value="1"/>
</dbReference>
<dbReference type="PRINTS" id="PR00453">
    <property type="entry name" value="VWFADOMAIN"/>
</dbReference>
<dbReference type="Proteomes" id="UP000261660">
    <property type="component" value="Unplaced"/>
</dbReference>
<evidence type="ECO:0000256" key="7">
    <source>
        <dbReference type="ARBA" id="ARBA00023119"/>
    </source>
</evidence>
<feature type="domain" description="VWFA" evidence="8">
    <location>
        <begin position="239"/>
        <end position="415"/>
    </location>
</feature>
<evidence type="ECO:0000256" key="2">
    <source>
        <dbReference type="ARBA" id="ARBA00022525"/>
    </source>
</evidence>
<dbReference type="AlphaFoldDB" id="A0A3Q3H0R3"/>
<accession>A0A3Q3H0R3</accession>
<keyword evidence="7" id="KW-0176">Collagen</keyword>
<reference evidence="9" key="2">
    <citation type="submission" date="2025-09" db="UniProtKB">
        <authorList>
            <consortium name="Ensembl"/>
        </authorList>
    </citation>
    <scope>IDENTIFICATION</scope>
</reference>
<evidence type="ECO:0000313" key="10">
    <source>
        <dbReference type="Proteomes" id="UP000261660"/>
    </source>
</evidence>
<feature type="domain" description="VWFA" evidence="8">
    <location>
        <begin position="72"/>
        <end position="228"/>
    </location>
</feature>
<keyword evidence="6" id="KW-0130">Cell adhesion</keyword>
<evidence type="ECO:0000256" key="1">
    <source>
        <dbReference type="ARBA" id="ARBA00004498"/>
    </source>
</evidence>
<dbReference type="GO" id="GO:0007155">
    <property type="term" value="P:cell adhesion"/>
    <property type="evidence" value="ECO:0007669"/>
    <property type="project" value="UniProtKB-KW"/>
</dbReference>
<dbReference type="GeneTree" id="ENSGT00940000156462"/>
<dbReference type="InterPro" id="IPR036465">
    <property type="entry name" value="vWFA_dom_sf"/>
</dbReference>
<evidence type="ECO:0000256" key="5">
    <source>
        <dbReference type="ARBA" id="ARBA00022737"/>
    </source>
</evidence>
<name>A0A3Q3H0R3_9LABR</name>
<dbReference type="PANTHER" id="PTHR24020:SF13">
    <property type="entry name" value="COLLAGEN ALPHA-3(VI) CHAIN"/>
    <property type="match status" value="1"/>
</dbReference>